<sequence length="634" mass="70711">MASLGLQCRRMAATLLLAAAVYLVHYAMSSTYNSTNEHYQLVQAATAAAAVQYYRHNSSAPRDSLSGFNLSWLIRLILWCLYFPFVGFFLSFFLVAFNAWWLRVLPWNTDYADIDWHLGVLLSLGKLVISCLGERIFTPIGTLVAWTYRVVGGRFSYLWVIATDYLRRRKDQLKARADVEMSKISIQWELFEQHPRWYELGEAFDKFIQAVWVGVTAMTITAGFAYLYWTLSHLEQGPAVVRFGGQVLQIEVPYPINLAHEIALKKAIYVLTNTENLQREYRATSTSHEQASRPAVTTVTGEPLTVMVTEKETLTVTSTVKESTTATLAVTVTSTQKESLTVTSTVQKTVAKTVTARCTQDRVAVPTKTVYVESVNLQDYSTSAAFLYLQQYTGSILTDVLSTVSIHLKQFTTTGVAKTVTVTEAVKETITEAHTTYETLTSTKTADAPPPSTAIITSSTTITLQLPLTNSWYARLTGTTETETVTVPPPTTSTIPTATTITVEQTNTHAWDAPPVTTSTVDIPLPSTSIITSSTTVTVQLPYTHTQYAPITSQSYVLAEPVSDHGHKSDEDLREENANVVLRPVAYRLRDTKGKTGWCSVCRQHHGHEIIDTESDYTTEHHRPAPRLWSRKWT</sequence>
<keyword evidence="1" id="KW-0472">Membrane</keyword>
<organism evidence="2 3">
    <name type="scientific">Peltaster fructicola</name>
    <dbReference type="NCBI Taxonomy" id="286661"/>
    <lineage>
        <taxon>Eukaryota</taxon>
        <taxon>Fungi</taxon>
        <taxon>Dikarya</taxon>
        <taxon>Ascomycota</taxon>
        <taxon>Pezizomycotina</taxon>
        <taxon>Dothideomycetes</taxon>
        <taxon>Dothideomycetes incertae sedis</taxon>
        <taxon>Peltaster</taxon>
    </lineage>
</organism>
<keyword evidence="1" id="KW-1133">Transmembrane helix</keyword>
<feature type="transmembrane region" description="Helical" evidence="1">
    <location>
        <begin position="76"/>
        <end position="101"/>
    </location>
</feature>
<evidence type="ECO:0000256" key="1">
    <source>
        <dbReference type="SAM" id="Phobius"/>
    </source>
</evidence>
<evidence type="ECO:0000313" key="3">
    <source>
        <dbReference type="Proteomes" id="UP000503462"/>
    </source>
</evidence>
<protein>
    <submittedName>
        <fullName evidence="2">Uncharacterized protein</fullName>
    </submittedName>
</protein>
<dbReference type="EMBL" id="CP051140">
    <property type="protein sequence ID" value="QIW98188.1"/>
    <property type="molecule type" value="Genomic_DNA"/>
</dbReference>
<gene>
    <name evidence="2" type="ORF">AMS68_003706</name>
</gene>
<reference evidence="2 3" key="1">
    <citation type="journal article" date="2016" name="Sci. Rep.">
        <title>Peltaster fructicola genome reveals evolution from an invasive phytopathogen to an ectophytic parasite.</title>
        <authorList>
            <person name="Xu C."/>
            <person name="Chen H."/>
            <person name="Gleason M.L."/>
            <person name="Xu J.R."/>
            <person name="Liu H."/>
            <person name="Zhang R."/>
            <person name="Sun G."/>
        </authorList>
    </citation>
    <scope>NUCLEOTIDE SEQUENCE [LARGE SCALE GENOMIC DNA]</scope>
    <source>
        <strain evidence="2 3">LNHT1506</strain>
    </source>
</reference>
<dbReference type="Proteomes" id="UP000503462">
    <property type="component" value="Chromosome 2"/>
</dbReference>
<name>A0A6H0XU89_9PEZI</name>
<keyword evidence="1" id="KW-0812">Transmembrane</keyword>
<evidence type="ECO:0000313" key="2">
    <source>
        <dbReference type="EMBL" id="QIW98188.1"/>
    </source>
</evidence>
<accession>A0A6H0XU89</accession>
<feature type="transmembrane region" description="Helical" evidence="1">
    <location>
        <begin position="210"/>
        <end position="229"/>
    </location>
</feature>
<dbReference type="AlphaFoldDB" id="A0A6H0XU89"/>
<keyword evidence="3" id="KW-1185">Reference proteome</keyword>
<proteinExistence type="predicted"/>